<sequence>MFFSTLFVHEKEEDDEEEEREKDRYKIVERDLDGRLDASESFSDAGWRNVGRLLIALAASRRPSPPTKTITLQRAGIAGSIAGGEYLRSTEVDADEEIVAMKPLEVKGGGLDDGGAAEGAEPPDPRLNELLSRLDTAVIYPEEPPTRTSDNVTYRIDMRENWGDQEGTREFAVSAIVLLKKNWILKFVTKNMELIWD</sequence>
<reference evidence="1 2" key="1">
    <citation type="journal article" date="2017" name="Gigascience">
        <title>Genome sequence of the small brown planthopper, Laodelphax striatellus.</title>
        <authorList>
            <person name="Zhu J."/>
            <person name="Jiang F."/>
            <person name="Wang X."/>
            <person name="Yang P."/>
            <person name="Bao Y."/>
            <person name="Zhao W."/>
            <person name="Wang W."/>
            <person name="Lu H."/>
            <person name="Wang Q."/>
            <person name="Cui N."/>
            <person name="Li J."/>
            <person name="Chen X."/>
            <person name="Luo L."/>
            <person name="Yu J."/>
            <person name="Kang L."/>
            <person name="Cui F."/>
        </authorList>
    </citation>
    <scope>NUCLEOTIDE SEQUENCE [LARGE SCALE GENOMIC DNA]</scope>
    <source>
        <strain evidence="1">Lst14</strain>
    </source>
</reference>
<name>A0A482XR00_LAOST</name>
<protein>
    <submittedName>
        <fullName evidence="1">Uncharacterized protein</fullName>
    </submittedName>
</protein>
<dbReference type="AlphaFoldDB" id="A0A482XR00"/>
<dbReference type="InParanoid" id="A0A482XR00"/>
<accession>A0A482XR00</accession>
<dbReference type="EMBL" id="QKKF02002284">
    <property type="protein sequence ID" value="RZF48453.1"/>
    <property type="molecule type" value="Genomic_DNA"/>
</dbReference>
<evidence type="ECO:0000313" key="1">
    <source>
        <dbReference type="EMBL" id="RZF48453.1"/>
    </source>
</evidence>
<gene>
    <name evidence="1" type="ORF">LSTR_LSTR007938</name>
</gene>
<proteinExistence type="predicted"/>
<organism evidence="1 2">
    <name type="scientific">Laodelphax striatellus</name>
    <name type="common">Small brown planthopper</name>
    <name type="synonym">Delphax striatella</name>
    <dbReference type="NCBI Taxonomy" id="195883"/>
    <lineage>
        <taxon>Eukaryota</taxon>
        <taxon>Metazoa</taxon>
        <taxon>Ecdysozoa</taxon>
        <taxon>Arthropoda</taxon>
        <taxon>Hexapoda</taxon>
        <taxon>Insecta</taxon>
        <taxon>Pterygota</taxon>
        <taxon>Neoptera</taxon>
        <taxon>Paraneoptera</taxon>
        <taxon>Hemiptera</taxon>
        <taxon>Auchenorrhyncha</taxon>
        <taxon>Fulgoroidea</taxon>
        <taxon>Delphacidae</taxon>
        <taxon>Criomorphinae</taxon>
        <taxon>Laodelphax</taxon>
    </lineage>
</organism>
<keyword evidence="2" id="KW-1185">Reference proteome</keyword>
<evidence type="ECO:0000313" key="2">
    <source>
        <dbReference type="Proteomes" id="UP000291343"/>
    </source>
</evidence>
<comment type="caution">
    <text evidence="1">The sequence shown here is derived from an EMBL/GenBank/DDBJ whole genome shotgun (WGS) entry which is preliminary data.</text>
</comment>
<dbReference type="Proteomes" id="UP000291343">
    <property type="component" value="Unassembled WGS sequence"/>
</dbReference>